<dbReference type="InterPro" id="IPR036397">
    <property type="entry name" value="RNaseH_sf"/>
</dbReference>
<dbReference type="SUPFAM" id="SSF56672">
    <property type="entry name" value="DNA/RNA polymerases"/>
    <property type="match status" value="1"/>
</dbReference>
<dbReference type="Pfam" id="PF07727">
    <property type="entry name" value="RVT_2"/>
    <property type="match status" value="1"/>
</dbReference>
<evidence type="ECO:0000313" key="4">
    <source>
        <dbReference type="Proteomes" id="UP000242715"/>
    </source>
</evidence>
<dbReference type="SUPFAM" id="SSF53098">
    <property type="entry name" value="Ribonuclease H-like"/>
    <property type="match status" value="1"/>
</dbReference>
<feature type="region of interest" description="Disordered" evidence="1">
    <location>
        <begin position="243"/>
        <end position="285"/>
    </location>
</feature>
<dbReference type="InterPro" id="IPR005162">
    <property type="entry name" value="Retrotrans_gag_dom"/>
</dbReference>
<dbReference type="GO" id="GO:0015074">
    <property type="term" value="P:DNA integration"/>
    <property type="evidence" value="ECO:0007669"/>
    <property type="project" value="InterPro"/>
</dbReference>
<dbReference type="Pfam" id="PF25597">
    <property type="entry name" value="SH3_retrovirus"/>
    <property type="match status" value="1"/>
</dbReference>
<dbReference type="OrthoDB" id="1434891at2759"/>
<dbReference type="Gene3D" id="3.30.420.10">
    <property type="entry name" value="Ribonuclease H-like superfamily/Ribonuclease H"/>
    <property type="match status" value="1"/>
</dbReference>
<dbReference type="Proteomes" id="UP000242715">
    <property type="component" value="Unassembled WGS sequence"/>
</dbReference>
<evidence type="ECO:0000256" key="1">
    <source>
        <dbReference type="SAM" id="MobiDB-lite"/>
    </source>
</evidence>
<dbReference type="InterPro" id="IPR013103">
    <property type="entry name" value="RVT_2"/>
</dbReference>
<name>A0A2Z6PJ10_TRISU</name>
<dbReference type="InterPro" id="IPR043502">
    <property type="entry name" value="DNA/RNA_pol_sf"/>
</dbReference>
<accession>A0A2Z6PJ10</accession>
<dbReference type="PROSITE" id="PS50994">
    <property type="entry name" value="INTEGRASE"/>
    <property type="match status" value="1"/>
</dbReference>
<dbReference type="Pfam" id="PF03732">
    <property type="entry name" value="Retrotrans_gag"/>
    <property type="match status" value="1"/>
</dbReference>
<evidence type="ECO:0000259" key="2">
    <source>
        <dbReference type="PROSITE" id="PS50994"/>
    </source>
</evidence>
<organism evidence="3 4">
    <name type="scientific">Trifolium subterraneum</name>
    <name type="common">Subterranean clover</name>
    <dbReference type="NCBI Taxonomy" id="3900"/>
    <lineage>
        <taxon>Eukaryota</taxon>
        <taxon>Viridiplantae</taxon>
        <taxon>Streptophyta</taxon>
        <taxon>Embryophyta</taxon>
        <taxon>Tracheophyta</taxon>
        <taxon>Spermatophyta</taxon>
        <taxon>Magnoliopsida</taxon>
        <taxon>eudicotyledons</taxon>
        <taxon>Gunneridae</taxon>
        <taxon>Pentapetalae</taxon>
        <taxon>rosids</taxon>
        <taxon>fabids</taxon>
        <taxon>Fabales</taxon>
        <taxon>Fabaceae</taxon>
        <taxon>Papilionoideae</taxon>
        <taxon>50 kb inversion clade</taxon>
        <taxon>NPAAA clade</taxon>
        <taxon>Hologalegina</taxon>
        <taxon>IRL clade</taxon>
        <taxon>Trifolieae</taxon>
        <taxon>Trifolium</taxon>
    </lineage>
</organism>
<dbReference type="InterPro" id="IPR001584">
    <property type="entry name" value="Integrase_cat-core"/>
</dbReference>
<dbReference type="PANTHER" id="PTHR37610">
    <property type="entry name" value="CCHC-TYPE DOMAIN-CONTAINING PROTEIN"/>
    <property type="match status" value="1"/>
</dbReference>
<dbReference type="PANTHER" id="PTHR37610:SF55">
    <property type="entry name" value="RETROTRANSPOSON COPIA-LIKE N-TERMINAL DOMAIN-CONTAINING PROTEIN"/>
    <property type="match status" value="1"/>
</dbReference>
<dbReference type="InterPro" id="IPR012337">
    <property type="entry name" value="RNaseH-like_sf"/>
</dbReference>
<protein>
    <recommendedName>
        <fullName evidence="2">Integrase catalytic domain-containing protein</fullName>
    </recommendedName>
</protein>
<reference evidence="4" key="1">
    <citation type="journal article" date="2017" name="Front. Plant Sci.">
        <title>Climate Clever Clovers: New Paradigm to Reduce the Environmental Footprint of Ruminants by Breeding Low Methanogenic Forages Utilizing Haplotype Variation.</title>
        <authorList>
            <person name="Kaur P."/>
            <person name="Appels R."/>
            <person name="Bayer P.E."/>
            <person name="Keeble-Gagnere G."/>
            <person name="Wang J."/>
            <person name="Hirakawa H."/>
            <person name="Shirasawa K."/>
            <person name="Vercoe P."/>
            <person name="Stefanova K."/>
            <person name="Durmic Z."/>
            <person name="Nichols P."/>
            <person name="Revell C."/>
            <person name="Isobe S.N."/>
            <person name="Edwards D."/>
            <person name="Erskine W."/>
        </authorList>
    </citation>
    <scope>NUCLEOTIDE SEQUENCE [LARGE SCALE GENOMIC DNA]</scope>
    <source>
        <strain evidence="4">cv. Daliak</strain>
    </source>
</reference>
<feature type="compositionally biased region" description="Low complexity" evidence="1">
    <location>
        <begin position="570"/>
        <end position="582"/>
    </location>
</feature>
<dbReference type="GO" id="GO:0003676">
    <property type="term" value="F:nucleic acid binding"/>
    <property type="evidence" value="ECO:0007669"/>
    <property type="project" value="InterPro"/>
</dbReference>
<feature type="region of interest" description="Disordered" evidence="1">
    <location>
        <begin position="570"/>
        <end position="596"/>
    </location>
</feature>
<dbReference type="InterPro" id="IPR029472">
    <property type="entry name" value="Copia-like_N"/>
</dbReference>
<sequence>MARTTNNSNQASGSASAADLALDPYYIHPSENPTTVCVSPQLEGENNYHGWAKRMQRVLATKNKFRFVDGSIPIPREDDLNFIAWERCNNLVHSWLINSMKPQVAESVVYIENAMDVWKDLKERYLQGDRVRVATLYQEISNFKQGNARVSDYFTEMRAMWEELDQFRPIPQCTCPFMCVCATMRSARSYRTEDKIIQFLMGLNEQFQNIRCQIMLMEPLPTINKVLSMVLQEERQQSYGLTPQVDAKTESSDALANSVDSHGAGRDYGRGRGNFSYQGGRGRGNNSNTAKVCTYCGKNGHTIDICYKKHGYPPNWGYTRGNNGGNSSVNNVEADHDDEVGNSNVSLTKDQYNSLLALLERNNLDNPQHSTNFVKGESSQCYSAGVAVIPPISVGLPNGNKILAHVIGKEKDNMRKIGLAKQSDGLYFLKPCHGFKYFLTILDDHSRYLWVIMLKTKHEVPAYIQGFVNMVKTQFGKLVKAIRIDNGPEFIHKLDARANKCVFLGFTQGMKGYVTLDLHSRKITVSRNVQFYELDFPYKTTSPSDSITENKCTISNQSLNSSPTVELSDSLSDVQLDSSPQSTLTPPRLSTRPKHPPSYLHDYVCNSTTASPYPINTYVNYSHLSSSHLAYAMSLITDIEPKSYISASKDPKWVAAMAAEIAALNANHTWEFTSLPEGATPIGSKWVFKIKRHADGSVERYKARLVAQGFTQTEGLDYFETFSPVAKMSTVRVLLALSSIHNWHIHQLDVNNAFLHGDLNEAVYMRVPQGVDPPQPGQVFCVAELIGFYQFGPTYRIRDWISAYGDPVMSTKVVPRFDGARDGYWWLRSS</sequence>
<keyword evidence="4" id="KW-1185">Reference proteome</keyword>
<feature type="domain" description="Integrase catalytic" evidence="2">
    <location>
        <begin position="412"/>
        <end position="588"/>
    </location>
</feature>
<evidence type="ECO:0000313" key="3">
    <source>
        <dbReference type="EMBL" id="GAU51530.1"/>
    </source>
</evidence>
<dbReference type="InterPro" id="IPR057670">
    <property type="entry name" value="SH3_retrovirus"/>
</dbReference>
<proteinExistence type="predicted"/>
<gene>
    <name evidence="3" type="ORF">TSUD_413950</name>
</gene>
<dbReference type="Pfam" id="PF14244">
    <property type="entry name" value="Retrotran_gag_3"/>
    <property type="match status" value="1"/>
</dbReference>
<dbReference type="EMBL" id="DF975201">
    <property type="protein sequence ID" value="GAU51530.1"/>
    <property type="molecule type" value="Genomic_DNA"/>
</dbReference>
<dbReference type="AlphaFoldDB" id="A0A2Z6PJ10"/>